<reference evidence="1" key="1">
    <citation type="submission" date="2019-08" db="EMBL/GenBank/DDBJ databases">
        <authorList>
            <person name="Kucharzyk K."/>
            <person name="Murdoch R.W."/>
            <person name="Higgins S."/>
            <person name="Loffler F."/>
        </authorList>
    </citation>
    <scope>NUCLEOTIDE SEQUENCE</scope>
</reference>
<dbReference type="EMBL" id="VSSQ01018160">
    <property type="protein sequence ID" value="MPM61118.1"/>
    <property type="molecule type" value="Genomic_DNA"/>
</dbReference>
<name>A0A645B7U6_9ZZZZ</name>
<sequence length="73" mass="7743">MCIESLAFVCIVDMFQNTVRHVAGNTAGVNFTIYFAVIVIGGSGTVGNDFGISHITRQSTCIGFTENIANIGQ</sequence>
<accession>A0A645B7U6</accession>
<comment type="caution">
    <text evidence="1">The sequence shown here is derived from an EMBL/GenBank/DDBJ whole genome shotgun (WGS) entry which is preliminary data.</text>
</comment>
<dbReference type="AlphaFoldDB" id="A0A645B7U6"/>
<protein>
    <submittedName>
        <fullName evidence="1">Uncharacterized protein</fullName>
    </submittedName>
</protein>
<proteinExistence type="predicted"/>
<evidence type="ECO:0000313" key="1">
    <source>
        <dbReference type="EMBL" id="MPM61118.1"/>
    </source>
</evidence>
<gene>
    <name evidence="1" type="ORF">SDC9_107972</name>
</gene>
<organism evidence="1">
    <name type="scientific">bioreactor metagenome</name>
    <dbReference type="NCBI Taxonomy" id="1076179"/>
    <lineage>
        <taxon>unclassified sequences</taxon>
        <taxon>metagenomes</taxon>
        <taxon>ecological metagenomes</taxon>
    </lineage>
</organism>